<reference evidence="9" key="1">
    <citation type="submission" date="2021-02" db="EMBL/GenBank/DDBJ databases">
        <authorList>
            <person name="Syme A R."/>
            <person name="Syme A R."/>
            <person name="Moolhuijzen P."/>
        </authorList>
    </citation>
    <scope>NUCLEOTIDE SEQUENCE</scope>
    <source>
        <strain evidence="9">W1-1</strain>
    </source>
</reference>
<feature type="compositionally biased region" description="Acidic residues" evidence="8">
    <location>
        <begin position="95"/>
        <end position="107"/>
    </location>
</feature>
<dbReference type="GO" id="GO:0005730">
    <property type="term" value="C:nucleolus"/>
    <property type="evidence" value="ECO:0007669"/>
    <property type="project" value="TreeGrafter"/>
</dbReference>
<feature type="region of interest" description="Disordered" evidence="8">
    <location>
        <begin position="228"/>
        <end position="410"/>
    </location>
</feature>
<dbReference type="GO" id="GO:0003755">
    <property type="term" value="F:peptidyl-prolyl cis-trans isomerase activity"/>
    <property type="evidence" value="ECO:0007669"/>
    <property type="project" value="UniProtKB-KW"/>
</dbReference>
<feature type="compositionally biased region" description="Basic and acidic residues" evidence="8">
    <location>
        <begin position="375"/>
        <end position="387"/>
    </location>
</feature>
<organism evidence="9 10">
    <name type="scientific">Pyrenophora teres f. teres</name>
    <dbReference type="NCBI Taxonomy" id="97479"/>
    <lineage>
        <taxon>Eukaryota</taxon>
        <taxon>Fungi</taxon>
        <taxon>Dikarya</taxon>
        <taxon>Ascomycota</taxon>
        <taxon>Pezizomycotina</taxon>
        <taxon>Dothideomycetes</taxon>
        <taxon>Pleosporomycetidae</taxon>
        <taxon>Pleosporales</taxon>
        <taxon>Pleosporineae</taxon>
        <taxon>Pleosporaceae</taxon>
        <taxon>Pyrenophora</taxon>
    </lineage>
</organism>
<dbReference type="Pfam" id="PF00254">
    <property type="entry name" value="FKBP_C"/>
    <property type="match status" value="1"/>
</dbReference>
<evidence type="ECO:0000256" key="1">
    <source>
        <dbReference type="ARBA" id="ARBA00000971"/>
    </source>
</evidence>
<protein>
    <recommendedName>
        <fullName evidence="7">peptidylprolyl isomerase</fullName>
        <ecNumber evidence="7">5.2.1.8</ecNumber>
    </recommendedName>
</protein>
<evidence type="ECO:0000256" key="2">
    <source>
        <dbReference type="ARBA" id="ARBA00002221"/>
    </source>
</evidence>
<feature type="compositionally biased region" description="Acidic residues" evidence="8">
    <location>
        <begin position="229"/>
        <end position="270"/>
    </location>
</feature>
<gene>
    <name evidence="9" type="ORF">PTTW11_02734</name>
</gene>
<dbReference type="PIRSF" id="PIRSF001473">
    <property type="entry name" value="FK506-bp_FPR3"/>
    <property type="match status" value="1"/>
</dbReference>
<evidence type="ECO:0000256" key="8">
    <source>
        <dbReference type="SAM" id="MobiDB-lite"/>
    </source>
</evidence>
<name>A0A6S6VWX0_9PLEO</name>
<dbReference type="PANTHER" id="PTHR43811">
    <property type="entry name" value="FKBP-TYPE PEPTIDYL-PROLYL CIS-TRANS ISOMERASE FKPA"/>
    <property type="match status" value="1"/>
</dbReference>
<evidence type="ECO:0000256" key="4">
    <source>
        <dbReference type="ARBA" id="ARBA00011865"/>
    </source>
</evidence>
<dbReference type="Pfam" id="PF17800">
    <property type="entry name" value="NPL"/>
    <property type="match status" value="1"/>
</dbReference>
<keyword evidence="5 7" id="KW-0697">Rotamase</keyword>
<evidence type="ECO:0000256" key="5">
    <source>
        <dbReference type="ARBA" id="ARBA00023110"/>
    </source>
</evidence>
<accession>A0A6S6VWX0</accession>
<dbReference type="FunFam" id="3.10.50.40:FF:000006">
    <property type="entry name" value="Peptidyl-prolyl cis-trans isomerase"/>
    <property type="match status" value="1"/>
</dbReference>
<dbReference type="Gene3D" id="3.10.50.40">
    <property type="match status" value="1"/>
</dbReference>
<dbReference type="InterPro" id="IPR001179">
    <property type="entry name" value="PPIase_FKBP_dom"/>
</dbReference>
<feature type="compositionally biased region" description="Acidic residues" evidence="8">
    <location>
        <begin position="163"/>
        <end position="183"/>
    </location>
</feature>
<evidence type="ECO:0000256" key="3">
    <source>
        <dbReference type="ARBA" id="ARBA00007838"/>
    </source>
</evidence>
<dbReference type="InterPro" id="IPR046357">
    <property type="entry name" value="PPIase_dom_sf"/>
</dbReference>
<dbReference type="Gene3D" id="2.60.120.340">
    <property type="entry name" value="Nucleoplasmin core domain"/>
    <property type="match status" value="1"/>
</dbReference>
<keyword evidence="6 7" id="KW-0413">Isomerase</keyword>
<evidence type="ECO:0000256" key="6">
    <source>
        <dbReference type="ARBA" id="ARBA00023235"/>
    </source>
</evidence>
<dbReference type="PROSITE" id="PS50059">
    <property type="entry name" value="FKBP_PPIASE"/>
    <property type="match status" value="1"/>
</dbReference>
<dbReference type="EMBL" id="HG992978">
    <property type="protein sequence ID" value="CAE7014995.1"/>
    <property type="molecule type" value="Genomic_DNA"/>
</dbReference>
<dbReference type="SUPFAM" id="SSF54534">
    <property type="entry name" value="FKBP-like"/>
    <property type="match status" value="1"/>
</dbReference>
<dbReference type="PANTHER" id="PTHR43811:SF19">
    <property type="entry name" value="39 KDA FK506-BINDING NUCLEAR PROTEIN"/>
    <property type="match status" value="1"/>
</dbReference>
<dbReference type="InterPro" id="IPR041232">
    <property type="entry name" value="NPL"/>
</dbReference>
<sequence length="498" mass="53857">MSSAIPVGVYGRRIPAGGIPISASDDQSATFRITMAAIDPDAEPQIDEDHKHARATLKLIRVPMDFDDDDDEDYEEGDIEAIAARLRAAGALPEADSDMSDSDDSEDEKNGGPSDPAKSKKAKQAALSKKLQEDLEADEMDIDGSLTNGTKGKAKGKAKVTDDDLSDEDDEDDDEDEDDEPEELVLCTLDPEKHYQQPLDITVREGEEVFLCVSGTYDVYVTGNYLAFPDEDSEDEDEDDGLEELGYDMSADEDELDGLEESEDDELDGMDDPRITEVDTDEEAPKLVEASKKSKKRAAESEDDATLDDLISKTNGEAKLSKKQAKKLKKNDGQATEPEKKAEKVGKTDTPSSDKKKVQFAKNLEQGPTGSPKVDAPKPEAKKEAAKGPRNVSGVIVDDKKEGKGKAAKKGDRVEMRYIGKLKSGKVFDSNKKGKPFSFKLGVGQVIKGWDVGVAGMTAGGERRLTIPAAMAYGKKGAPPDIPPNSDLIFDIKCISVG</sequence>
<feature type="region of interest" description="Disordered" evidence="8">
    <location>
        <begin position="85"/>
        <end position="191"/>
    </location>
</feature>
<evidence type="ECO:0000313" key="9">
    <source>
        <dbReference type="EMBL" id="CAE7014995.1"/>
    </source>
</evidence>
<dbReference type="InterPro" id="IPR023566">
    <property type="entry name" value="PPIase_Fpr3/Fpr4-like"/>
</dbReference>
<comment type="subunit">
    <text evidence="4">Binds to histones H3 and H4.</text>
</comment>
<dbReference type="AlphaFoldDB" id="A0A6S6VWX0"/>
<comment type="similarity">
    <text evidence="3">Belongs to the FKBP-type PPIase family. FKBP3/4 subfamily.</text>
</comment>
<proteinExistence type="inferred from homology"/>
<comment type="function">
    <text evidence="2">PPIase that acts as a histone chaperone. Histone proline isomerase that increases the rate of cis-trans isomerization at prolines on the histone H3 N-terminal tail. Proline isomerization influences H3 methylation thereby regulating gene expression.</text>
</comment>
<feature type="compositionally biased region" description="Low complexity" evidence="8">
    <location>
        <begin position="85"/>
        <end position="94"/>
    </location>
</feature>
<dbReference type="GO" id="GO:0000785">
    <property type="term" value="C:chromatin"/>
    <property type="evidence" value="ECO:0007669"/>
    <property type="project" value="TreeGrafter"/>
</dbReference>
<dbReference type="EC" id="5.2.1.8" evidence="7"/>
<feature type="compositionally biased region" description="Basic and acidic residues" evidence="8">
    <location>
        <begin position="337"/>
        <end position="357"/>
    </location>
</feature>
<dbReference type="Proteomes" id="UP000472372">
    <property type="component" value="Chromosome 2"/>
</dbReference>
<evidence type="ECO:0000256" key="7">
    <source>
        <dbReference type="PROSITE-ProRule" id="PRU00277"/>
    </source>
</evidence>
<evidence type="ECO:0000313" key="10">
    <source>
        <dbReference type="Proteomes" id="UP000472372"/>
    </source>
</evidence>
<comment type="catalytic activity">
    <reaction evidence="1 7">
        <text>[protein]-peptidylproline (omega=180) = [protein]-peptidylproline (omega=0)</text>
        <dbReference type="Rhea" id="RHEA:16237"/>
        <dbReference type="Rhea" id="RHEA-COMP:10747"/>
        <dbReference type="Rhea" id="RHEA-COMP:10748"/>
        <dbReference type="ChEBI" id="CHEBI:83833"/>
        <dbReference type="ChEBI" id="CHEBI:83834"/>
        <dbReference type="EC" id="5.2.1.8"/>
    </reaction>
</comment>
<feature type="compositionally biased region" description="Basic and acidic residues" evidence="8">
    <location>
        <begin position="271"/>
        <end position="300"/>
    </location>
</feature>
<feature type="compositionally biased region" description="Basic and acidic residues" evidence="8">
    <location>
        <begin position="397"/>
        <end position="410"/>
    </location>
</feature>